<gene>
    <name evidence="5" type="ORF">ACFPQ9_43300</name>
</gene>
<dbReference type="PROSITE" id="PS50932">
    <property type="entry name" value="HTH_LACI_2"/>
    <property type="match status" value="1"/>
</dbReference>
<comment type="caution">
    <text evidence="5">The sequence shown here is derived from an EMBL/GenBank/DDBJ whole genome shotgun (WGS) entry which is preliminary data.</text>
</comment>
<dbReference type="Pfam" id="PF13377">
    <property type="entry name" value="Peripla_BP_3"/>
    <property type="match status" value="1"/>
</dbReference>
<feature type="domain" description="HTH lacI-type" evidence="4">
    <location>
        <begin position="1"/>
        <end position="50"/>
    </location>
</feature>
<keyword evidence="2 5" id="KW-0238">DNA-binding</keyword>
<dbReference type="Pfam" id="PF00356">
    <property type="entry name" value="LacI"/>
    <property type="match status" value="1"/>
</dbReference>
<keyword evidence="6" id="KW-1185">Reference proteome</keyword>
<reference evidence="6" key="1">
    <citation type="journal article" date="2019" name="Int. J. Syst. Evol. Microbiol.">
        <title>The Global Catalogue of Microorganisms (GCM) 10K type strain sequencing project: providing services to taxonomists for standard genome sequencing and annotation.</title>
        <authorList>
            <consortium name="The Broad Institute Genomics Platform"/>
            <consortium name="The Broad Institute Genome Sequencing Center for Infectious Disease"/>
            <person name="Wu L."/>
            <person name="Ma J."/>
        </authorList>
    </citation>
    <scope>NUCLEOTIDE SEQUENCE [LARGE SCALE GENOMIC DNA]</scope>
    <source>
        <strain evidence="6">KCTC 42586</strain>
    </source>
</reference>
<name>A0ABW0D0P5_STRCD</name>
<dbReference type="GO" id="GO:0003677">
    <property type="term" value="F:DNA binding"/>
    <property type="evidence" value="ECO:0007669"/>
    <property type="project" value="UniProtKB-KW"/>
</dbReference>
<dbReference type="InterPro" id="IPR028082">
    <property type="entry name" value="Peripla_BP_I"/>
</dbReference>
<evidence type="ECO:0000313" key="6">
    <source>
        <dbReference type="Proteomes" id="UP001596263"/>
    </source>
</evidence>
<dbReference type="SUPFAM" id="SSF53822">
    <property type="entry name" value="Periplasmic binding protein-like I"/>
    <property type="match status" value="1"/>
</dbReference>
<accession>A0ABW0D0P5</accession>
<dbReference type="Proteomes" id="UP001596263">
    <property type="component" value="Unassembled WGS sequence"/>
</dbReference>
<organism evidence="5 6">
    <name type="scientific">Streptomyces coerulescens</name>
    <dbReference type="NCBI Taxonomy" id="29304"/>
    <lineage>
        <taxon>Bacteria</taxon>
        <taxon>Bacillati</taxon>
        <taxon>Actinomycetota</taxon>
        <taxon>Actinomycetes</taxon>
        <taxon>Kitasatosporales</taxon>
        <taxon>Streptomycetaceae</taxon>
        <taxon>Streptomyces</taxon>
    </lineage>
</organism>
<dbReference type="CDD" id="cd06267">
    <property type="entry name" value="PBP1_LacI_sugar_binding-like"/>
    <property type="match status" value="1"/>
</dbReference>
<dbReference type="CDD" id="cd01392">
    <property type="entry name" value="HTH_LacI"/>
    <property type="match status" value="1"/>
</dbReference>
<evidence type="ECO:0000256" key="1">
    <source>
        <dbReference type="ARBA" id="ARBA00023015"/>
    </source>
</evidence>
<dbReference type="Gene3D" id="1.10.260.40">
    <property type="entry name" value="lambda repressor-like DNA-binding domains"/>
    <property type="match status" value="1"/>
</dbReference>
<proteinExistence type="predicted"/>
<dbReference type="PANTHER" id="PTHR30146">
    <property type="entry name" value="LACI-RELATED TRANSCRIPTIONAL REPRESSOR"/>
    <property type="match status" value="1"/>
</dbReference>
<sequence length="321" mass="34539">MARATGVSRQTVSRAINNMTQIDPATRDRVLAVARDMGYRPSRHARGMMRRSTTTVGLVIPDVLNPFFTEVVAGALEAAKSRGWQLIMYTTDSALDQEKPLSESIAAQVDACIAFLLDPDAIAAIAGSGIPFVLLGNEDQAGSVSKVRIDFESGLREAFDHLAARGHLHIGMIDDRKRTASGRPDARTRLYTTAAMEAGLRIEPEWIQQATNSIDGGAAAMERMMREAPEVTAILCYNDILAIGAMRHAMARGLAIPESCAFIGVDDIPISALVDPPLTTVHVDKRRIGQAAIEQLAAQMSSGASMADTVIRTRLVVRAST</sequence>
<keyword evidence="3" id="KW-0804">Transcription</keyword>
<dbReference type="PANTHER" id="PTHR30146:SF138">
    <property type="entry name" value="TRANSCRIPTIONAL REGULATORY PROTEIN"/>
    <property type="match status" value="1"/>
</dbReference>
<evidence type="ECO:0000256" key="3">
    <source>
        <dbReference type="ARBA" id="ARBA00023163"/>
    </source>
</evidence>
<dbReference type="InterPro" id="IPR046335">
    <property type="entry name" value="LacI/GalR-like_sensor"/>
</dbReference>
<evidence type="ECO:0000256" key="2">
    <source>
        <dbReference type="ARBA" id="ARBA00023125"/>
    </source>
</evidence>
<dbReference type="EMBL" id="JBHSKM010000051">
    <property type="protein sequence ID" value="MFC5220656.1"/>
    <property type="molecule type" value="Genomic_DNA"/>
</dbReference>
<keyword evidence="1" id="KW-0805">Transcription regulation</keyword>
<evidence type="ECO:0000313" key="5">
    <source>
        <dbReference type="EMBL" id="MFC5220656.1"/>
    </source>
</evidence>
<dbReference type="InterPro" id="IPR010982">
    <property type="entry name" value="Lambda_DNA-bd_dom_sf"/>
</dbReference>
<dbReference type="SUPFAM" id="SSF47413">
    <property type="entry name" value="lambda repressor-like DNA-binding domains"/>
    <property type="match status" value="1"/>
</dbReference>
<dbReference type="RefSeq" id="WP_380865721.1">
    <property type="nucleotide sequence ID" value="NZ_JBHSKM010000051.1"/>
</dbReference>
<dbReference type="SMART" id="SM00354">
    <property type="entry name" value="HTH_LACI"/>
    <property type="match status" value="1"/>
</dbReference>
<evidence type="ECO:0000259" key="4">
    <source>
        <dbReference type="PROSITE" id="PS50932"/>
    </source>
</evidence>
<protein>
    <submittedName>
        <fullName evidence="5">LacI family DNA-binding transcriptional regulator</fullName>
    </submittedName>
</protein>
<dbReference type="InterPro" id="IPR000843">
    <property type="entry name" value="HTH_LacI"/>
</dbReference>
<dbReference type="Gene3D" id="3.40.50.2300">
    <property type="match status" value="2"/>
</dbReference>